<dbReference type="AlphaFoldDB" id="A0A5B7GAG7"/>
<dbReference type="SUPFAM" id="SSF56496">
    <property type="entry name" value="Fibrinogen C-terminal domain-like"/>
    <property type="match status" value="1"/>
</dbReference>
<dbReference type="InterPro" id="IPR014716">
    <property type="entry name" value="Fibrinogen_a/b/g_C_1"/>
</dbReference>
<dbReference type="Pfam" id="PF00147">
    <property type="entry name" value="Fibrinogen_C"/>
    <property type="match status" value="1"/>
</dbReference>
<dbReference type="PANTHER" id="PTHR19143">
    <property type="entry name" value="FIBRINOGEN/TENASCIN/ANGIOPOEITIN"/>
    <property type="match status" value="1"/>
</dbReference>
<dbReference type="InterPro" id="IPR036056">
    <property type="entry name" value="Fibrinogen-like_C"/>
</dbReference>
<dbReference type="SMART" id="SM00186">
    <property type="entry name" value="FBG"/>
    <property type="match status" value="1"/>
</dbReference>
<feature type="domain" description="Fibrinogen C-terminal" evidence="1">
    <location>
        <begin position="219"/>
        <end position="299"/>
    </location>
</feature>
<dbReference type="OrthoDB" id="6348910at2759"/>
<dbReference type="GO" id="GO:0005615">
    <property type="term" value="C:extracellular space"/>
    <property type="evidence" value="ECO:0007669"/>
    <property type="project" value="TreeGrafter"/>
</dbReference>
<organism evidence="2 3">
    <name type="scientific">Portunus trituberculatus</name>
    <name type="common">Swimming crab</name>
    <name type="synonym">Neptunus trituberculatus</name>
    <dbReference type="NCBI Taxonomy" id="210409"/>
    <lineage>
        <taxon>Eukaryota</taxon>
        <taxon>Metazoa</taxon>
        <taxon>Ecdysozoa</taxon>
        <taxon>Arthropoda</taxon>
        <taxon>Crustacea</taxon>
        <taxon>Multicrustacea</taxon>
        <taxon>Malacostraca</taxon>
        <taxon>Eumalacostraca</taxon>
        <taxon>Eucarida</taxon>
        <taxon>Decapoda</taxon>
        <taxon>Pleocyemata</taxon>
        <taxon>Brachyura</taxon>
        <taxon>Eubrachyura</taxon>
        <taxon>Portunoidea</taxon>
        <taxon>Portunidae</taxon>
        <taxon>Portuninae</taxon>
        <taxon>Portunus</taxon>
    </lineage>
</organism>
<name>A0A5B7GAG7_PORTR</name>
<gene>
    <name evidence="2" type="primary">ANGPT2_3</name>
    <name evidence="2" type="ORF">E2C01_047428</name>
</gene>
<dbReference type="PROSITE" id="PS51406">
    <property type="entry name" value="FIBRINOGEN_C_2"/>
    <property type="match status" value="1"/>
</dbReference>
<proteinExistence type="predicted"/>
<sequence>MFSGPIVHGVQGVLPLISEEESRVVLRRKLFETAENFERSLRDELLNIESEVFDEFRMILEALDTTHDHLTQEIGEKLRLEREEVLRKTNKVAIYSSFVAENLYKELKRLLTELGVWTVDVNDASAVFNHQQELLAETQDSLSTANESYRSKRQMIDWDLDSDDRQNLALYEPFKEEELEDVLESFEYMNSQMGPRGSPDEAHAVWVTSDAVEIPGPRGESRKFPKDCLDLLESGLTQDGVYTIYPTGLGVPAWCDMSSAGGGWTVVAGRRARQPRVNFSRPLLHYQFGFGDPETQHWLASTAEDALSPHNGAVFTCPGSGFSANPCAEEMGAGWWFLEAPLCYLTLPTGEVSSEGRPRGMRGSLAWLGEDQIPDTLLLMVRRNG</sequence>
<dbReference type="InterPro" id="IPR002181">
    <property type="entry name" value="Fibrinogen_a/b/g_C_dom"/>
</dbReference>
<dbReference type="EMBL" id="VSRR010011697">
    <property type="protein sequence ID" value="MPC53534.1"/>
    <property type="molecule type" value="Genomic_DNA"/>
</dbReference>
<evidence type="ECO:0000259" key="1">
    <source>
        <dbReference type="PROSITE" id="PS51406"/>
    </source>
</evidence>
<evidence type="ECO:0000313" key="3">
    <source>
        <dbReference type="Proteomes" id="UP000324222"/>
    </source>
</evidence>
<dbReference type="NCBIfam" id="NF040941">
    <property type="entry name" value="GGGWT_bact"/>
    <property type="match status" value="1"/>
</dbReference>
<comment type="caution">
    <text evidence="2">The sequence shown here is derived from an EMBL/GenBank/DDBJ whole genome shotgun (WGS) entry which is preliminary data.</text>
</comment>
<reference evidence="2 3" key="1">
    <citation type="submission" date="2019-05" db="EMBL/GenBank/DDBJ databases">
        <title>Another draft genome of Portunus trituberculatus and its Hox gene families provides insights of decapod evolution.</title>
        <authorList>
            <person name="Jeong J.-H."/>
            <person name="Song I."/>
            <person name="Kim S."/>
            <person name="Choi T."/>
            <person name="Kim D."/>
            <person name="Ryu S."/>
            <person name="Kim W."/>
        </authorList>
    </citation>
    <scope>NUCLEOTIDE SEQUENCE [LARGE SCALE GENOMIC DNA]</scope>
    <source>
        <tissue evidence="2">Muscle</tissue>
    </source>
</reference>
<evidence type="ECO:0000313" key="2">
    <source>
        <dbReference type="EMBL" id="MPC53534.1"/>
    </source>
</evidence>
<dbReference type="InterPro" id="IPR050373">
    <property type="entry name" value="Fibrinogen_C-term_domain"/>
</dbReference>
<dbReference type="Gene3D" id="3.90.215.10">
    <property type="entry name" value="Gamma Fibrinogen, chain A, domain 1"/>
    <property type="match status" value="1"/>
</dbReference>
<accession>A0A5B7GAG7</accession>
<protein>
    <submittedName>
        <fullName evidence="2">Angiopoietin-2</fullName>
    </submittedName>
</protein>
<keyword evidence="3" id="KW-1185">Reference proteome</keyword>
<dbReference type="Proteomes" id="UP000324222">
    <property type="component" value="Unassembled WGS sequence"/>
</dbReference>